<comment type="caution">
    <text evidence="1">The sequence shown here is derived from an EMBL/GenBank/DDBJ whole genome shotgun (WGS) entry which is preliminary data.</text>
</comment>
<reference evidence="1 2" key="1">
    <citation type="submission" date="2023-05" db="EMBL/GenBank/DDBJ databases">
        <title>B98-5 Cell Line De Novo Hybrid Assembly: An Optical Mapping Approach.</title>
        <authorList>
            <person name="Kananen K."/>
            <person name="Auerbach J.A."/>
            <person name="Kautto E."/>
            <person name="Blachly J.S."/>
        </authorList>
    </citation>
    <scope>NUCLEOTIDE SEQUENCE [LARGE SCALE GENOMIC DNA]</scope>
    <source>
        <strain evidence="1">B95-8</strain>
        <tissue evidence="1">Cell line</tissue>
    </source>
</reference>
<name>A0ABQ9VEX2_SAGOE</name>
<dbReference type="Proteomes" id="UP001266305">
    <property type="component" value="Unassembled WGS sequence"/>
</dbReference>
<accession>A0ABQ9VEX2</accession>
<evidence type="ECO:0000313" key="2">
    <source>
        <dbReference type="Proteomes" id="UP001266305"/>
    </source>
</evidence>
<gene>
    <name evidence="1" type="ORF">P7K49_012775</name>
</gene>
<keyword evidence="2" id="KW-1185">Reference proteome</keyword>
<sequence>MGEGVTPDCRLDLDISRPTARTSGILQRHIYLILVYWTCHFGHATSSASSPRSSQGKLPSCVKLVQCLSYVNAKDGHSPSAGIGLALELVSQTLSWGLDLGQTVLSSSISRWHPAEAMTATAEKTVAVSQLHGFPDCPLAFLQ</sequence>
<evidence type="ECO:0000313" key="1">
    <source>
        <dbReference type="EMBL" id="KAK2107610.1"/>
    </source>
</evidence>
<dbReference type="EMBL" id="JASSZA010000006">
    <property type="protein sequence ID" value="KAK2107610.1"/>
    <property type="molecule type" value="Genomic_DNA"/>
</dbReference>
<protein>
    <submittedName>
        <fullName evidence="1">Uncharacterized protein</fullName>
    </submittedName>
</protein>
<organism evidence="1 2">
    <name type="scientific">Saguinus oedipus</name>
    <name type="common">Cotton-top tamarin</name>
    <name type="synonym">Oedipomidas oedipus</name>
    <dbReference type="NCBI Taxonomy" id="9490"/>
    <lineage>
        <taxon>Eukaryota</taxon>
        <taxon>Metazoa</taxon>
        <taxon>Chordata</taxon>
        <taxon>Craniata</taxon>
        <taxon>Vertebrata</taxon>
        <taxon>Euteleostomi</taxon>
        <taxon>Mammalia</taxon>
        <taxon>Eutheria</taxon>
        <taxon>Euarchontoglires</taxon>
        <taxon>Primates</taxon>
        <taxon>Haplorrhini</taxon>
        <taxon>Platyrrhini</taxon>
        <taxon>Cebidae</taxon>
        <taxon>Callitrichinae</taxon>
        <taxon>Saguinus</taxon>
    </lineage>
</organism>
<proteinExistence type="predicted"/>